<keyword evidence="6" id="KW-1185">Reference proteome</keyword>
<feature type="compositionally biased region" description="Basic and acidic residues" evidence="2">
    <location>
        <begin position="238"/>
        <end position="261"/>
    </location>
</feature>
<feature type="region of interest" description="Disordered" evidence="2">
    <location>
        <begin position="708"/>
        <end position="793"/>
    </location>
</feature>
<gene>
    <name evidence="4" type="ORF">M9Y10_017047</name>
    <name evidence="5" type="ORF">M9Y10_039658</name>
</gene>
<dbReference type="InterPro" id="IPR013087">
    <property type="entry name" value="Znf_C2H2_type"/>
</dbReference>
<feature type="region of interest" description="Disordered" evidence="2">
    <location>
        <begin position="606"/>
        <end position="631"/>
    </location>
</feature>
<dbReference type="PROSITE" id="PS00028">
    <property type="entry name" value="ZINC_FINGER_C2H2_1"/>
    <property type="match status" value="1"/>
</dbReference>
<feature type="coiled-coil region" evidence="1">
    <location>
        <begin position="88"/>
        <end position="122"/>
    </location>
</feature>
<evidence type="ECO:0000256" key="1">
    <source>
        <dbReference type="SAM" id="Coils"/>
    </source>
</evidence>
<comment type="caution">
    <text evidence="5">The sequence shown here is derived from an EMBL/GenBank/DDBJ whole genome shotgun (WGS) entry which is preliminary data.</text>
</comment>
<dbReference type="SUPFAM" id="SSF75712">
    <property type="entry name" value="Rad50 coiled-coil Zn hook"/>
    <property type="match status" value="1"/>
</dbReference>
<evidence type="ECO:0000259" key="3">
    <source>
        <dbReference type="PROSITE" id="PS00028"/>
    </source>
</evidence>
<feature type="compositionally biased region" description="Basic residues" evidence="2">
    <location>
        <begin position="310"/>
        <end position="323"/>
    </location>
</feature>
<evidence type="ECO:0000313" key="5">
    <source>
        <dbReference type="EMBL" id="KAK8836323.1"/>
    </source>
</evidence>
<organism evidence="5 6">
    <name type="scientific">Tritrichomonas musculus</name>
    <dbReference type="NCBI Taxonomy" id="1915356"/>
    <lineage>
        <taxon>Eukaryota</taxon>
        <taxon>Metamonada</taxon>
        <taxon>Parabasalia</taxon>
        <taxon>Tritrichomonadida</taxon>
        <taxon>Tritrichomonadidae</taxon>
        <taxon>Tritrichomonas</taxon>
    </lineage>
</organism>
<feature type="compositionally biased region" description="Polar residues" evidence="2">
    <location>
        <begin position="780"/>
        <end position="793"/>
    </location>
</feature>
<proteinExistence type="predicted"/>
<dbReference type="Proteomes" id="UP001470230">
    <property type="component" value="Unassembled WGS sequence"/>
</dbReference>
<reference evidence="5 6" key="1">
    <citation type="submission" date="2024-04" db="EMBL/GenBank/DDBJ databases">
        <title>Tritrichomonas musculus Genome.</title>
        <authorList>
            <person name="Alves-Ferreira E."/>
            <person name="Grigg M."/>
            <person name="Lorenzi H."/>
            <person name="Galac M."/>
        </authorList>
    </citation>
    <scope>NUCLEOTIDE SEQUENCE [LARGE SCALE GENOMIC DNA]</scope>
    <source>
        <strain evidence="5 6">EAF2021</strain>
    </source>
</reference>
<evidence type="ECO:0000256" key="2">
    <source>
        <dbReference type="SAM" id="MobiDB-lite"/>
    </source>
</evidence>
<protein>
    <recommendedName>
        <fullName evidence="3">C2H2-type domain-containing protein</fullName>
    </recommendedName>
</protein>
<feature type="compositionally biased region" description="Acidic residues" evidence="2">
    <location>
        <begin position="649"/>
        <end position="659"/>
    </location>
</feature>
<feature type="compositionally biased region" description="Low complexity" evidence="2">
    <location>
        <begin position="491"/>
        <end position="501"/>
    </location>
</feature>
<feature type="compositionally biased region" description="Acidic residues" evidence="2">
    <location>
        <begin position="671"/>
        <end position="680"/>
    </location>
</feature>
<name>A0ABR2GQV4_9EUKA</name>
<feature type="domain" description="C2H2-type" evidence="3">
    <location>
        <begin position="134"/>
        <end position="155"/>
    </location>
</feature>
<feature type="region of interest" description="Disordered" evidence="2">
    <location>
        <begin position="646"/>
        <end position="680"/>
    </location>
</feature>
<feature type="compositionally biased region" description="Low complexity" evidence="2">
    <location>
        <begin position="426"/>
        <end position="442"/>
    </location>
</feature>
<evidence type="ECO:0000313" key="6">
    <source>
        <dbReference type="Proteomes" id="UP001470230"/>
    </source>
</evidence>
<keyword evidence="1" id="KW-0175">Coiled coil</keyword>
<sequence length="793" mass="91004">MWNYGNATQQPYYSPNRYQSPVNYSSTAIPIDSLDWPFLDNIDPGLLTTKKYRHILKEVSQKFSRTTISKLGPPHRTIKLFQILQAVISTLSHKYEKSKDLIDELQQKNRILQHNLTSANKNPRIIKKVVGNKCPVCQKDFDTLTTLDLHIFTKHQEVSTLWQAIRTPQPPGAFAFPWQKSYSITSTMYPQTTQTSQNQVNMNLIEDMKKNLTVEQKEAEREMKEWIDKKMNKLESKMDSLQKTVKKEDLSSTESSDERIIRRSHHKKKESPKVDDSNKKKINTEHPFNPPKKADQISPQKQTFETPKKSPTKSHSRRHKKTDKPKQKEQQSQPVISPTKIENPAVNQGQIQLEKPSNSGSVEQLDQTSNFNFLSPAPKTAISGSDAEYESAPIQIENNIQNSNGIEKVESEGGVPKMAQNDDVNDSQASSSSPIQQINQDSFRQPPYENEDDVQHEEEELNDQNRIESLSEGEICDGGNFVTSWVRPQSDNDNVNENYNDNYDDYNRQNEYNEDECVKSEGSDIYSKQLDKYNTSDLYRATPPPGKSLIKHSSSAGPEKPARKQERGEEEEKSYDEFVISTKKSSSNKLNNLNDLKEGEYEYSNYSNAEPKFPSGFNKASSSNSDHQIHHDDQFVLNHQEDDFHYDYDDNYDKEDFEQNEGTFGGTFGDDVNDVYGDEGENYQGQYYEEDLKDGFDQNYEEEFFENESGLIDGTFDIDSPPPADLPEFSDSAPAKKGGISRRQNRYDSPSNKVKSKFPSEKFMKEAYSKSSRQKEDINQMYNDIINSNSDNY</sequence>
<feature type="compositionally biased region" description="Low complexity" evidence="2">
    <location>
        <begin position="581"/>
        <end position="594"/>
    </location>
</feature>
<feature type="compositionally biased region" description="Polar residues" evidence="2">
    <location>
        <begin position="345"/>
        <end position="373"/>
    </location>
</feature>
<evidence type="ECO:0000313" key="4">
    <source>
        <dbReference type="EMBL" id="KAK8835240.1"/>
    </source>
</evidence>
<feature type="region of interest" description="Disordered" evidence="2">
    <location>
        <begin position="536"/>
        <end position="594"/>
    </location>
</feature>
<feature type="compositionally biased region" description="Basic and acidic residues" evidence="2">
    <location>
        <begin position="758"/>
        <end position="778"/>
    </location>
</feature>
<feature type="compositionally biased region" description="Acidic residues" evidence="2">
    <location>
        <begin position="449"/>
        <end position="462"/>
    </location>
</feature>
<accession>A0ABR2GQV4</accession>
<dbReference type="EMBL" id="JAPFFF010000066">
    <property type="protein sequence ID" value="KAK8836323.1"/>
    <property type="molecule type" value="Genomic_DNA"/>
</dbReference>
<feature type="compositionally biased region" description="Polar residues" evidence="2">
    <location>
        <begin position="396"/>
        <end position="405"/>
    </location>
</feature>
<dbReference type="EMBL" id="JAPFFF010000204">
    <property type="protein sequence ID" value="KAK8835240.1"/>
    <property type="molecule type" value="Genomic_DNA"/>
</dbReference>
<feature type="compositionally biased region" description="Basic and acidic residues" evidence="2">
    <location>
        <begin position="271"/>
        <end position="284"/>
    </location>
</feature>
<feature type="region of interest" description="Disordered" evidence="2">
    <location>
        <begin position="238"/>
        <end position="523"/>
    </location>
</feature>